<evidence type="ECO:0000313" key="3">
    <source>
        <dbReference type="Proteomes" id="UP000034883"/>
    </source>
</evidence>
<proteinExistence type="predicted"/>
<evidence type="ECO:0000256" key="1">
    <source>
        <dbReference type="SAM" id="Phobius"/>
    </source>
</evidence>
<sequence>MYQVVQKCQGCGAGLTLDDMRKTQCPYCQVVYPHHSQAAQHAQVAGAMMNQMMAQAGYVQSPYAPPPLGGGPPGGPPPAVITQAYGDPSAIVAKQAQAMGRGIAIVMIVSTLVVLGMMAAGVAVALVLLR</sequence>
<name>A0A0F6YMP6_9BACT</name>
<dbReference type="KEGG" id="samy:DB32_007706"/>
<dbReference type="Proteomes" id="UP000034883">
    <property type="component" value="Chromosome"/>
</dbReference>
<feature type="transmembrane region" description="Helical" evidence="1">
    <location>
        <begin position="103"/>
        <end position="129"/>
    </location>
</feature>
<keyword evidence="1" id="KW-1133">Transmembrane helix</keyword>
<dbReference type="EMBL" id="CP011125">
    <property type="protein sequence ID" value="AKF10557.1"/>
    <property type="molecule type" value="Genomic_DNA"/>
</dbReference>
<keyword evidence="1" id="KW-0812">Transmembrane</keyword>
<accession>A0A0F6YMP6</accession>
<dbReference type="RefSeq" id="WP_053237513.1">
    <property type="nucleotide sequence ID" value="NZ_CP011125.1"/>
</dbReference>
<dbReference type="AlphaFoldDB" id="A0A0F6YMP6"/>
<keyword evidence="1" id="KW-0472">Membrane</keyword>
<organism evidence="2 3">
    <name type="scientific">Sandaracinus amylolyticus</name>
    <dbReference type="NCBI Taxonomy" id="927083"/>
    <lineage>
        <taxon>Bacteria</taxon>
        <taxon>Pseudomonadati</taxon>
        <taxon>Myxococcota</taxon>
        <taxon>Polyangia</taxon>
        <taxon>Polyangiales</taxon>
        <taxon>Sandaracinaceae</taxon>
        <taxon>Sandaracinus</taxon>
    </lineage>
</organism>
<keyword evidence="3" id="KW-1185">Reference proteome</keyword>
<evidence type="ECO:0000313" key="2">
    <source>
        <dbReference type="EMBL" id="AKF10557.1"/>
    </source>
</evidence>
<gene>
    <name evidence="2" type="ORF">DB32_007706</name>
</gene>
<protein>
    <submittedName>
        <fullName evidence="2">Uncharacterized protein</fullName>
    </submittedName>
</protein>
<reference evidence="2 3" key="1">
    <citation type="submission" date="2015-03" db="EMBL/GenBank/DDBJ databases">
        <title>Genome assembly of Sandaracinus amylolyticus DSM 53668.</title>
        <authorList>
            <person name="Sharma G."/>
            <person name="Subramanian S."/>
        </authorList>
    </citation>
    <scope>NUCLEOTIDE SEQUENCE [LARGE SCALE GENOMIC DNA]</scope>
    <source>
        <strain evidence="2 3">DSM 53668</strain>
    </source>
</reference>